<dbReference type="AlphaFoldDB" id="A0A427B953"/>
<dbReference type="Proteomes" id="UP000287651">
    <property type="component" value="Unassembled WGS sequence"/>
</dbReference>
<accession>A0A427B953</accession>
<organism evidence="1 2">
    <name type="scientific">Ensete ventricosum</name>
    <name type="common">Abyssinian banana</name>
    <name type="synonym">Musa ensete</name>
    <dbReference type="NCBI Taxonomy" id="4639"/>
    <lineage>
        <taxon>Eukaryota</taxon>
        <taxon>Viridiplantae</taxon>
        <taxon>Streptophyta</taxon>
        <taxon>Embryophyta</taxon>
        <taxon>Tracheophyta</taxon>
        <taxon>Spermatophyta</taxon>
        <taxon>Magnoliopsida</taxon>
        <taxon>Liliopsida</taxon>
        <taxon>Zingiberales</taxon>
        <taxon>Musaceae</taxon>
        <taxon>Ensete</taxon>
    </lineage>
</organism>
<evidence type="ECO:0000313" key="1">
    <source>
        <dbReference type="EMBL" id="RRT84963.1"/>
    </source>
</evidence>
<proteinExistence type="predicted"/>
<protein>
    <submittedName>
        <fullName evidence="1">Uncharacterized protein</fullName>
    </submittedName>
</protein>
<sequence>MKPSDSGSLLPHERRLRLGRHVILKPPLLYCLLVHRSMLAASQGQRLCRFQDRRNESLLGSADDRVIHVAEADSETGLDSWNARVTKETKLKNGVLRCDPRAMAKLVTAVYCTAAGRAPPKRDALAMSAESGVELIGRLSCIFCDRVGG</sequence>
<name>A0A427B953_ENSVE</name>
<comment type="caution">
    <text evidence="1">The sequence shown here is derived from an EMBL/GenBank/DDBJ whole genome shotgun (WGS) entry which is preliminary data.</text>
</comment>
<evidence type="ECO:0000313" key="2">
    <source>
        <dbReference type="Proteomes" id="UP000287651"/>
    </source>
</evidence>
<reference evidence="1 2" key="1">
    <citation type="journal article" date="2014" name="Agronomy (Basel)">
        <title>A Draft Genome Sequence for Ensete ventricosum, the Drought-Tolerant Tree Against Hunger.</title>
        <authorList>
            <person name="Harrison J."/>
            <person name="Moore K.A."/>
            <person name="Paszkiewicz K."/>
            <person name="Jones T."/>
            <person name="Grant M."/>
            <person name="Ambacheew D."/>
            <person name="Muzemil S."/>
            <person name="Studholme D.J."/>
        </authorList>
    </citation>
    <scope>NUCLEOTIDE SEQUENCE [LARGE SCALE GENOMIC DNA]</scope>
</reference>
<dbReference type="EMBL" id="AMZH03000199">
    <property type="protein sequence ID" value="RRT84963.1"/>
    <property type="molecule type" value="Genomic_DNA"/>
</dbReference>
<gene>
    <name evidence="1" type="ORF">B296_00011959</name>
</gene>